<name>G0V399_TRYCI</name>
<dbReference type="PANTHER" id="PTHR48418">
    <property type="entry name" value="TRNA WYBUTOSINE-SYNTHESIZING PROTEIN 3"/>
    <property type="match status" value="1"/>
</dbReference>
<evidence type="ECO:0000256" key="5">
    <source>
        <dbReference type="ARBA" id="ARBA00022691"/>
    </source>
</evidence>
<comment type="catalytic activity">
    <reaction evidence="8">
        <text>4-demethyl-7-[(3S)-3-amino-3-carboxypropyl]wyosine(37) in tRNA(Phe) + S-adenosyl-L-methionine = 7-[(3S)-3-amino-3-carboxypropyl]wyosine(37) in tRNA(Phe) + S-adenosyl-L-homocysteine + H(+)</text>
        <dbReference type="Rhea" id="RHEA:36635"/>
        <dbReference type="Rhea" id="RHEA-COMP:10378"/>
        <dbReference type="Rhea" id="RHEA-COMP:10379"/>
        <dbReference type="ChEBI" id="CHEBI:15378"/>
        <dbReference type="ChEBI" id="CHEBI:57856"/>
        <dbReference type="ChEBI" id="CHEBI:59789"/>
        <dbReference type="ChEBI" id="CHEBI:73543"/>
        <dbReference type="ChEBI" id="CHEBI:73550"/>
        <dbReference type="EC" id="2.1.1.282"/>
    </reaction>
</comment>
<dbReference type="Gene3D" id="3.30.1960.10">
    <property type="entry name" value="tRNA wybutosine-synthesizing-like"/>
    <property type="match status" value="1"/>
</dbReference>
<evidence type="ECO:0000256" key="8">
    <source>
        <dbReference type="ARBA" id="ARBA00049202"/>
    </source>
</evidence>
<evidence type="ECO:0000256" key="3">
    <source>
        <dbReference type="ARBA" id="ARBA00022603"/>
    </source>
</evidence>
<sequence>MRTRFPLRCYVEGVGAHARQHTSNALFSERRRKILEDLQANKNDKSHAGCIDPRVYPLVCFINQSFSCYVTSSSCSGRVSLFHKGQLSHSSADIAGSVGPQSRKRGAFGRGPLFQSHDPLLDVEAVVEQQLVPALKGFDDWRRQLPDSLQLEKERSQTGLFDFRLYETELLELKFEPMIIHIQCETIEDAARLLQCAGESGQMESGILSCSRGAMDQRKITCCITSSLRIALPLFAQGRWLLADSCFSSADWQALLKNTITHINVLFEINERRRERFAEEVKKRLL</sequence>
<evidence type="ECO:0000313" key="10">
    <source>
        <dbReference type="EMBL" id="CCC96122.1"/>
    </source>
</evidence>
<dbReference type="GO" id="GO:0008168">
    <property type="term" value="F:methyltransferase activity"/>
    <property type="evidence" value="ECO:0007669"/>
    <property type="project" value="UniProtKB-KW"/>
</dbReference>
<comment type="similarity">
    <text evidence="1">Belongs to the TYW3 family.</text>
</comment>
<dbReference type="VEuPathDB" id="TriTrypDB:TcIL3000.11.16340"/>
<keyword evidence="4" id="KW-0808">Transferase</keyword>
<evidence type="ECO:0000256" key="6">
    <source>
        <dbReference type="ARBA" id="ARBA00022694"/>
    </source>
</evidence>
<reference evidence="10" key="1">
    <citation type="journal article" date="2012" name="Proc. Natl. Acad. Sci. U.S.A.">
        <title>Antigenic diversity is generated by distinct evolutionary mechanisms in African trypanosome species.</title>
        <authorList>
            <person name="Jackson A.P."/>
            <person name="Berry A."/>
            <person name="Aslett M."/>
            <person name="Allison H.C."/>
            <person name="Burton P."/>
            <person name="Vavrova-Anderson J."/>
            <person name="Brown R."/>
            <person name="Browne H."/>
            <person name="Corton N."/>
            <person name="Hauser H."/>
            <person name="Gamble J."/>
            <person name="Gilderthorp R."/>
            <person name="Marcello L."/>
            <person name="McQuillan J."/>
            <person name="Otto T.D."/>
            <person name="Quail M.A."/>
            <person name="Sanders M.J."/>
            <person name="van Tonder A."/>
            <person name="Ginger M.L."/>
            <person name="Field M.C."/>
            <person name="Barry J.D."/>
            <person name="Hertz-Fowler C."/>
            <person name="Berriman M."/>
        </authorList>
    </citation>
    <scope>NUCLEOTIDE SEQUENCE</scope>
    <source>
        <strain evidence="10">IL3000</strain>
    </source>
</reference>
<evidence type="ECO:0000259" key="9">
    <source>
        <dbReference type="Pfam" id="PF02676"/>
    </source>
</evidence>
<dbReference type="SUPFAM" id="SSF111278">
    <property type="entry name" value="SSo0622-like"/>
    <property type="match status" value="1"/>
</dbReference>
<evidence type="ECO:0000256" key="4">
    <source>
        <dbReference type="ARBA" id="ARBA00022679"/>
    </source>
</evidence>
<dbReference type="GO" id="GO:0032259">
    <property type="term" value="P:methylation"/>
    <property type="evidence" value="ECO:0007669"/>
    <property type="project" value="UniProtKB-KW"/>
</dbReference>
<dbReference type="InterPro" id="IPR036602">
    <property type="entry name" value="tRNA_yW-synthesising-like_sf"/>
</dbReference>
<keyword evidence="5" id="KW-0949">S-adenosyl-L-methionine</keyword>
<dbReference type="EMBL" id="HE575324">
    <property type="protein sequence ID" value="CCC96122.1"/>
    <property type="molecule type" value="Genomic_DNA"/>
</dbReference>
<proteinExistence type="inferred from homology"/>
<dbReference type="Pfam" id="PF02676">
    <property type="entry name" value="TYW3"/>
    <property type="match status" value="1"/>
</dbReference>
<dbReference type="GO" id="GO:0008033">
    <property type="term" value="P:tRNA processing"/>
    <property type="evidence" value="ECO:0007669"/>
    <property type="project" value="UniProtKB-KW"/>
</dbReference>
<accession>G0V399</accession>
<dbReference type="AlphaFoldDB" id="G0V399"/>
<dbReference type="InterPro" id="IPR003827">
    <property type="entry name" value="tRNA_yW-synthesising"/>
</dbReference>
<dbReference type="EC" id="2.1.1.282" evidence="2"/>
<organism evidence="10">
    <name type="scientific">Trypanosoma congolense (strain IL3000)</name>
    <dbReference type="NCBI Taxonomy" id="1068625"/>
    <lineage>
        <taxon>Eukaryota</taxon>
        <taxon>Discoba</taxon>
        <taxon>Euglenozoa</taxon>
        <taxon>Kinetoplastea</taxon>
        <taxon>Metakinetoplastina</taxon>
        <taxon>Trypanosomatida</taxon>
        <taxon>Trypanosomatidae</taxon>
        <taxon>Trypanosoma</taxon>
        <taxon>Nannomonas</taxon>
    </lineage>
</organism>
<dbReference type="PANTHER" id="PTHR48418:SF1">
    <property type="entry name" value="TRNA WYBUTOSINE-SYNTHESIZING PROTEIN 3"/>
    <property type="match status" value="1"/>
</dbReference>
<keyword evidence="3" id="KW-0489">Methyltransferase</keyword>
<evidence type="ECO:0000256" key="1">
    <source>
        <dbReference type="ARBA" id="ARBA00008569"/>
    </source>
</evidence>
<feature type="domain" description="tRNA wybutosine-synthesizing protein" evidence="9">
    <location>
        <begin position="29"/>
        <end position="282"/>
    </location>
</feature>
<evidence type="ECO:0000256" key="7">
    <source>
        <dbReference type="ARBA" id="ARBA00030554"/>
    </source>
</evidence>
<keyword evidence="6" id="KW-0819">tRNA processing</keyword>
<gene>
    <name evidence="10" type="ORF">TCIL3000_11_16340</name>
</gene>
<protein>
    <recommendedName>
        <fullName evidence="2">tRNA(Phe) 7-[(3-amino-3-carboxypropyl)-4-demethylwyosine(37)-N(4)]-methyltransferase</fullName>
        <ecNumber evidence="2">2.1.1.282</ecNumber>
    </recommendedName>
    <alternativeName>
        <fullName evidence="7">tRNA(Phe) 7-((3-amino-3-carboxypropyl)-4-demethylwyosine(37)-N(4))-methyltransferase</fullName>
    </alternativeName>
</protein>
<evidence type="ECO:0000256" key="2">
    <source>
        <dbReference type="ARBA" id="ARBA00012750"/>
    </source>
</evidence>